<proteinExistence type="predicted"/>
<dbReference type="Proteomes" id="UP001596461">
    <property type="component" value="Unassembled WGS sequence"/>
</dbReference>
<feature type="compositionally biased region" description="Basic and acidic residues" evidence="1">
    <location>
        <begin position="52"/>
        <end position="61"/>
    </location>
</feature>
<keyword evidence="3" id="KW-1185">Reference proteome</keyword>
<dbReference type="EMBL" id="JBHTAH010000006">
    <property type="protein sequence ID" value="MFC7069704.1"/>
    <property type="molecule type" value="Genomic_DNA"/>
</dbReference>
<reference evidence="2 3" key="1">
    <citation type="journal article" date="2019" name="Int. J. Syst. Evol. Microbiol.">
        <title>The Global Catalogue of Microorganisms (GCM) 10K type strain sequencing project: providing services to taxonomists for standard genome sequencing and annotation.</title>
        <authorList>
            <consortium name="The Broad Institute Genomics Platform"/>
            <consortium name="The Broad Institute Genome Sequencing Center for Infectious Disease"/>
            <person name="Wu L."/>
            <person name="Ma J."/>
        </authorList>
    </citation>
    <scope>NUCLEOTIDE SEQUENCE [LARGE SCALE GENOMIC DNA]</scope>
    <source>
        <strain evidence="2 3">DT31</strain>
    </source>
</reference>
<feature type="compositionally biased region" description="Low complexity" evidence="1">
    <location>
        <begin position="110"/>
        <end position="122"/>
    </location>
</feature>
<name>A0ABD5W8Q6_9EURY</name>
<dbReference type="GeneID" id="81124127"/>
<feature type="compositionally biased region" description="Gly residues" evidence="1">
    <location>
        <begin position="93"/>
        <end position="105"/>
    </location>
</feature>
<comment type="caution">
    <text evidence="2">The sequence shown here is derived from an EMBL/GenBank/DDBJ whole genome shotgun (WGS) entry which is preliminary data.</text>
</comment>
<dbReference type="InterPro" id="IPR006311">
    <property type="entry name" value="TAT_signal"/>
</dbReference>
<sequence length="299" mass="29301">MTQISRRAALVAVAAVAGAGVALPAATPLGRLADGATSATPDPVIDVGYRIEPMDRPREDATETSDPASGSEPTADAGDTDPTAPANGRSGRAAGGAGSGAGGGNDDADTTTTVEVDPDGGTRLLTAARTGPVTFADVAPGERGTLTMGVDVGDAPVRIALRTVATDDENGVGESEAAAGDTTPAAGELADFLAVTLTARTVPAGAGASPAAPTHTLYEGTLAGLLAAADAAGDGLEVPGDRPDGTCSPGATCDLLLSWAFLGDESAFDARGLAVPGDVNRTQSDRLDVALDVTARTLA</sequence>
<organism evidence="2 3">
    <name type="scientific">Halobaculum lipolyticum</name>
    <dbReference type="NCBI Taxonomy" id="3032001"/>
    <lineage>
        <taxon>Archaea</taxon>
        <taxon>Methanobacteriati</taxon>
        <taxon>Methanobacteriota</taxon>
        <taxon>Stenosarchaea group</taxon>
        <taxon>Halobacteria</taxon>
        <taxon>Halobacteriales</taxon>
        <taxon>Haloferacaceae</taxon>
        <taxon>Halobaculum</taxon>
    </lineage>
</organism>
<evidence type="ECO:0000313" key="2">
    <source>
        <dbReference type="EMBL" id="MFC7069704.1"/>
    </source>
</evidence>
<dbReference type="PROSITE" id="PS51318">
    <property type="entry name" value="TAT"/>
    <property type="match status" value="1"/>
</dbReference>
<feature type="region of interest" description="Disordered" evidence="1">
    <location>
        <begin position="31"/>
        <end position="128"/>
    </location>
</feature>
<dbReference type="AlphaFoldDB" id="A0ABD5W8Q6"/>
<feature type="compositionally biased region" description="Low complexity" evidence="1">
    <location>
        <begin position="73"/>
        <end position="92"/>
    </location>
</feature>
<evidence type="ECO:0000256" key="1">
    <source>
        <dbReference type="SAM" id="MobiDB-lite"/>
    </source>
</evidence>
<protein>
    <submittedName>
        <fullName evidence="2">Uncharacterized protein</fullName>
    </submittedName>
</protein>
<dbReference type="RefSeq" id="WP_284032291.1">
    <property type="nucleotide sequence ID" value="NZ_CP126154.1"/>
</dbReference>
<evidence type="ECO:0000313" key="3">
    <source>
        <dbReference type="Proteomes" id="UP001596461"/>
    </source>
</evidence>
<gene>
    <name evidence="2" type="ORF">ACFQL9_08625</name>
</gene>
<accession>A0ABD5W8Q6</accession>